<keyword evidence="3" id="KW-1185">Reference proteome</keyword>
<dbReference type="OrthoDB" id="7370203at2759"/>
<dbReference type="AlphaFoldDB" id="A0A9N9R0N5"/>
<organism evidence="2 3">
    <name type="scientific">Diatraea saccharalis</name>
    <name type="common">sugarcane borer</name>
    <dbReference type="NCBI Taxonomy" id="40085"/>
    <lineage>
        <taxon>Eukaryota</taxon>
        <taxon>Metazoa</taxon>
        <taxon>Ecdysozoa</taxon>
        <taxon>Arthropoda</taxon>
        <taxon>Hexapoda</taxon>
        <taxon>Insecta</taxon>
        <taxon>Pterygota</taxon>
        <taxon>Neoptera</taxon>
        <taxon>Endopterygota</taxon>
        <taxon>Lepidoptera</taxon>
        <taxon>Glossata</taxon>
        <taxon>Ditrysia</taxon>
        <taxon>Pyraloidea</taxon>
        <taxon>Crambidae</taxon>
        <taxon>Crambinae</taxon>
        <taxon>Diatraea</taxon>
    </lineage>
</organism>
<reference evidence="2" key="1">
    <citation type="submission" date="2021-12" db="EMBL/GenBank/DDBJ databases">
        <authorList>
            <person name="King R."/>
        </authorList>
    </citation>
    <scope>NUCLEOTIDE SEQUENCE</scope>
</reference>
<evidence type="ECO:0000313" key="3">
    <source>
        <dbReference type="Proteomes" id="UP001153714"/>
    </source>
</evidence>
<evidence type="ECO:0000256" key="1">
    <source>
        <dbReference type="SAM" id="MobiDB-lite"/>
    </source>
</evidence>
<feature type="compositionally biased region" description="Basic and acidic residues" evidence="1">
    <location>
        <begin position="51"/>
        <end position="62"/>
    </location>
</feature>
<reference evidence="2" key="2">
    <citation type="submission" date="2022-10" db="EMBL/GenBank/DDBJ databases">
        <authorList>
            <consortium name="ENA_rothamsted_submissions"/>
            <consortium name="culmorum"/>
            <person name="King R."/>
        </authorList>
    </citation>
    <scope>NUCLEOTIDE SEQUENCE</scope>
</reference>
<feature type="compositionally biased region" description="Polar residues" evidence="1">
    <location>
        <begin position="81"/>
        <end position="92"/>
    </location>
</feature>
<evidence type="ECO:0000313" key="2">
    <source>
        <dbReference type="EMBL" id="CAG9787224.1"/>
    </source>
</evidence>
<gene>
    <name evidence="2" type="ORF">DIATSA_LOCUS5119</name>
</gene>
<dbReference type="Proteomes" id="UP001153714">
    <property type="component" value="Chromosome 17"/>
</dbReference>
<feature type="compositionally biased region" description="Basic and acidic residues" evidence="1">
    <location>
        <begin position="21"/>
        <end position="30"/>
    </location>
</feature>
<dbReference type="EMBL" id="OU893348">
    <property type="protein sequence ID" value="CAG9787224.1"/>
    <property type="molecule type" value="Genomic_DNA"/>
</dbReference>
<proteinExistence type="predicted"/>
<protein>
    <submittedName>
        <fullName evidence="2">Uncharacterized protein</fullName>
    </submittedName>
</protein>
<name>A0A9N9R0N5_9NEOP</name>
<accession>A0A9N9R0N5</accession>
<sequence>MFVNGLEVISTRLEHIRLDIKDNMQPKSDRPPVCPNNRLPQLHITPSSNTQKKDNHTNHDTDSTSLLKPHHDIPATPPPQTKSQSFFPQRIG</sequence>
<feature type="region of interest" description="Disordered" evidence="1">
    <location>
        <begin position="21"/>
        <end position="92"/>
    </location>
</feature>